<reference evidence="1 2" key="1">
    <citation type="submission" date="2021-03" db="EMBL/GenBank/DDBJ databases">
        <authorList>
            <person name="King G.J."/>
            <person name="Bancroft I."/>
            <person name="Baten A."/>
            <person name="Bloomfield J."/>
            <person name="Borpatragohain P."/>
            <person name="He Z."/>
            <person name="Irish N."/>
            <person name="Irwin J."/>
            <person name="Liu K."/>
            <person name="Mauleon R.P."/>
            <person name="Moore J."/>
            <person name="Morris R."/>
            <person name="Ostergaard L."/>
            <person name="Wang B."/>
            <person name="Wells R."/>
        </authorList>
    </citation>
    <scope>NUCLEOTIDE SEQUENCE [LARGE SCALE GENOMIC DNA]</scope>
    <source>
        <strain evidence="1">R-o-18</strain>
        <tissue evidence="1">Leaf</tissue>
    </source>
</reference>
<dbReference type="Proteomes" id="UP000823674">
    <property type="component" value="Chromosome A01"/>
</dbReference>
<organism evidence="1 2">
    <name type="scientific">Brassica rapa subsp. trilocularis</name>
    <dbReference type="NCBI Taxonomy" id="1813537"/>
    <lineage>
        <taxon>Eukaryota</taxon>
        <taxon>Viridiplantae</taxon>
        <taxon>Streptophyta</taxon>
        <taxon>Embryophyta</taxon>
        <taxon>Tracheophyta</taxon>
        <taxon>Spermatophyta</taxon>
        <taxon>Magnoliopsida</taxon>
        <taxon>eudicotyledons</taxon>
        <taxon>Gunneridae</taxon>
        <taxon>Pentapetalae</taxon>
        <taxon>rosids</taxon>
        <taxon>malvids</taxon>
        <taxon>Brassicales</taxon>
        <taxon>Brassicaceae</taxon>
        <taxon>Brassiceae</taxon>
        <taxon>Brassica</taxon>
    </lineage>
</organism>
<accession>A0ABQ7P0Y5</accession>
<comment type="caution">
    <text evidence="1">The sequence shown here is derived from an EMBL/GenBank/DDBJ whole genome shotgun (WGS) entry which is preliminary data.</text>
</comment>
<gene>
    <name evidence="1" type="primary">A01p043460.1_BraROA</name>
    <name evidence="1" type="ORF">IGI04_003141</name>
</gene>
<dbReference type="EMBL" id="JADBGQ010000001">
    <property type="protein sequence ID" value="KAG5415574.1"/>
    <property type="molecule type" value="Genomic_DNA"/>
</dbReference>
<keyword evidence="2" id="KW-1185">Reference proteome</keyword>
<proteinExistence type="predicted"/>
<protein>
    <submittedName>
        <fullName evidence="1">Uncharacterized protein</fullName>
    </submittedName>
</protein>
<name>A0ABQ7P0Y5_BRACM</name>
<evidence type="ECO:0000313" key="2">
    <source>
        <dbReference type="Proteomes" id="UP000823674"/>
    </source>
</evidence>
<sequence length="69" mass="7450">MQTMAEKKKLSGGFIGCTHCELSLATSPPPFLVSGSISLPTKTEFKEQAQTYEVLSNVVLLSGLMMTKL</sequence>
<evidence type="ECO:0000313" key="1">
    <source>
        <dbReference type="EMBL" id="KAG5415574.1"/>
    </source>
</evidence>